<dbReference type="Gene3D" id="1.20.140.10">
    <property type="entry name" value="Butyryl-CoA Dehydrogenase, subunit A, domain 3"/>
    <property type="match status" value="1"/>
</dbReference>
<gene>
    <name evidence="10" type="ORF">THASP1DRAFT_15080</name>
</gene>
<evidence type="ECO:0000256" key="4">
    <source>
        <dbReference type="ARBA" id="ARBA00022827"/>
    </source>
</evidence>
<keyword evidence="3 5" id="KW-0285">Flavoprotein</keyword>
<dbReference type="InterPro" id="IPR052904">
    <property type="entry name" value="Acyl-CoA_dehydrogenase-like"/>
</dbReference>
<name>A0A4P9XTS8_9FUNG</name>
<evidence type="ECO:0000256" key="1">
    <source>
        <dbReference type="ARBA" id="ARBA00001974"/>
    </source>
</evidence>
<dbReference type="InterPro" id="IPR036250">
    <property type="entry name" value="AcylCo_DH-like_C"/>
</dbReference>
<dbReference type="Pfam" id="PF18158">
    <property type="entry name" value="AidB_N"/>
    <property type="match status" value="1"/>
</dbReference>
<dbReference type="GO" id="GO:0003995">
    <property type="term" value="F:acyl-CoA dehydrogenase activity"/>
    <property type="evidence" value="ECO:0007669"/>
    <property type="project" value="InterPro"/>
</dbReference>
<dbReference type="SUPFAM" id="SSF47203">
    <property type="entry name" value="Acyl-CoA dehydrogenase C-terminal domain-like"/>
    <property type="match status" value="1"/>
</dbReference>
<dbReference type="InterPro" id="IPR006089">
    <property type="entry name" value="Acyl-CoA_DH_CS"/>
</dbReference>
<organism evidence="10 11">
    <name type="scientific">Thamnocephalis sphaerospora</name>
    <dbReference type="NCBI Taxonomy" id="78915"/>
    <lineage>
        <taxon>Eukaryota</taxon>
        <taxon>Fungi</taxon>
        <taxon>Fungi incertae sedis</taxon>
        <taxon>Zoopagomycota</taxon>
        <taxon>Zoopagomycotina</taxon>
        <taxon>Zoopagomycetes</taxon>
        <taxon>Zoopagales</taxon>
        <taxon>Sigmoideomycetaceae</taxon>
        <taxon>Thamnocephalis</taxon>
    </lineage>
</organism>
<evidence type="ECO:0000259" key="7">
    <source>
        <dbReference type="Pfam" id="PF02770"/>
    </source>
</evidence>
<dbReference type="InterPro" id="IPR041504">
    <property type="entry name" value="AidB_N"/>
</dbReference>
<feature type="domain" description="Acyl-CoA dehydrogenase/oxidase C-terminal" evidence="6">
    <location>
        <begin position="260"/>
        <end position="419"/>
    </location>
</feature>
<keyword evidence="4 5" id="KW-0274">FAD</keyword>
<dbReference type="SUPFAM" id="SSF56645">
    <property type="entry name" value="Acyl-CoA dehydrogenase NM domain-like"/>
    <property type="match status" value="1"/>
</dbReference>
<reference evidence="11" key="1">
    <citation type="journal article" date="2018" name="Nat. Microbiol.">
        <title>Leveraging single-cell genomics to expand the fungal tree of life.</title>
        <authorList>
            <person name="Ahrendt S.R."/>
            <person name="Quandt C.A."/>
            <person name="Ciobanu D."/>
            <person name="Clum A."/>
            <person name="Salamov A."/>
            <person name="Andreopoulos B."/>
            <person name="Cheng J.F."/>
            <person name="Woyke T."/>
            <person name="Pelin A."/>
            <person name="Henrissat B."/>
            <person name="Reynolds N.K."/>
            <person name="Benny G.L."/>
            <person name="Smith M.E."/>
            <person name="James T.Y."/>
            <person name="Grigoriev I.V."/>
        </authorList>
    </citation>
    <scope>NUCLEOTIDE SEQUENCE [LARGE SCALE GENOMIC DNA]</scope>
    <source>
        <strain evidence="11">RSA 1356</strain>
    </source>
</reference>
<dbReference type="InterPro" id="IPR006091">
    <property type="entry name" value="Acyl-CoA_Oxase/DH_mid-dom"/>
</dbReference>
<dbReference type="Proteomes" id="UP000271241">
    <property type="component" value="Unassembled WGS sequence"/>
</dbReference>
<proteinExistence type="inferred from homology"/>
<evidence type="ECO:0000256" key="3">
    <source>
        <dbReference type="ARBA" id="ARBA00022630"/>
    </source>
</evidence>
<accession>A0A4P9XTS8</accession>
<feature type="domain" description="Acyl-CoA dehydrogenase 11-like C-terminal" evidence="9">
    <location>
        <begin position="429"/>
        <end position="518"/>
    </location>
</feature>
<feature type="domain" description="Adaptive response protein AidB N-terminal" evidence="8">
    <location>
        <begin position="10"/>
        <end position="125"/>
    </location>
</feature>
<sequence length="549" mass="60617">MPADVYASVQADLSRFGQRVLDDIARMGDDAEQHPPTLRQFDPWCRRVDEINTPEGWRLMKAVAAEEGLVAIAYERKQAEFSRFYQFAKLFLFVPASATFGCPLAMTDGAARVIELHGDRELRANAYACLTSRDPAKFWTSGQWMTERPGGSDVGRTETKAVPTDLRQNQWEVNGFKWFSSATDANMTLLLGRAQDPDTGAFVEGSRGLSLFYAEMRHANGALNGVRVHRLKEKYGTKAVPTAELELVGMQAQLVGRLHRGVATISSILNITRMHSAIAVCGGLRRALAVAKEFSRVREAQGKRLVELPLHTRTLAEMELTYRAAMQLTFYGVALLGRTECPGRNTAAAQEDVQMFRLITPIAKLWASKKCVAGISEAMEALGGQGYMEDVGLPRLLRDSQVNTIWEGTTNILSLDLLRVFLPNGGLTFQTFTKVVREKVVTFPVILADSAANVLAALHCIEKYMRANMQSRARLEYGARSLAYAVAQTIIGALFIEQAQFSGAQDDIEAALRWCRSSGQLVGDLENVRPETAEQGESASWMGGCKFKC</sequence>
<comment type="cofactor">
    <cofactor evidence="1 5">
        <name>FAD</name>
        <dbReference type="ChEBI" id="CHEBI:57692"/>
    </cofactor>
</comment>
<evidence type="ECO:0000313" key="11">
    <source>
        <dbReference type="Proteomes" id="UP000271241"/>
    </source>
</evidence>
<evidence type="ECO:0000313" key="10">
    <source>
        <dbReference type="EMBL" id="RKP08840.1"/>
    </source>
</evidence>
<dbReference type="OrthoDB" id="10251155at2759"/>
<feature type="domain" description="Acyl-CoA oxidase/dehydrogenase middle" evidence="7">
    <location>
        <begin position="143"/>
        <end position="247"/>
    </location>
</feature>
<keyword evidence="5" id="KW-0560">Oxidoreductase</keyword>
<dbReference type="Gene3D" id="2.40.110.20">
    <property type="match status" value="1"/>
</dbReference>
<dbReference type="AlphaFoldDB" id="A0A4P9XTS8"/>
<evidence type="ECO:0000259" key="9">
    <source>
        <dbReference type="Pfam" id="PF22217"/>
    </source>
</evidence>
<dbReference type="STRING" id="78915.A0A4P9XTS8"/>
<dbReference type="InterPro" id="IPR009100">
    <property type="entry name" value="AcylCoA_DH/oxidase_NM_dom_sf"/>
</dbReference>
<dbReference type="Pfam" id="PF02770">
    <property type="entry name" value="Acyl-CoA_dh_M"/>
    <property type="match status" value="1"/>
</dbReference>
<dbReference type="PANTHER" id="PTHR42707:SF2">
    <property type="entry name" value="ACD11 DEHYDROGENASE"/>
    <property type="match status" value="1"/>
</dbReference>
<dbReference type="InterPro" id="IPR053998">
    <property type="entry name" value="ACDH-11_C"/>
</dbReference>
<keyword evidence="11" id="KW-1185">Reference proteome</keyword>
<dbReference type="EMBL" id="KZ992565">
    <property type="protein sequence ID" value="RKP08840.1"/>
    <property type="molecule type" value="Genomic_DNA"/>
</dbReference>
<protein>
    <recommendedName>
        <fullName evidence="12">Acyl-CoA dehydrogenase/oxidase</fullName>
    </recommendedName>
</protein>
<dbReference type="PROSITE" id="PS00073">
    <property type="entry name" value="ACYL_COA_DH_2"/>
    <property type="match status" value="1"/>
</dbReference>
<evidence type="ECO:0000256" key="2">
    <source>
        <dbReference type="ARBA" id="ARBA00009347"/>
    </source>
</evidence>
<dbReference type="InterPro" id="IPR009075">
    <property type="entry name" value="AcylCo_DH/oxidase_C"/>
</dbReference>
<evidence type="ECO:0008006" key="12">
    <source>
        <dbReference type="Google" id="ProtNLM"/>
    </source>
</evidence>
<dbReference type="Pfam" id="PF22217">
    <property type="entry name" value="ACDH-11_C"/>
    <property type="match status" value="1"/>
</dbReference>
<comment type="similarity">
    <text evidence="2 5">Belongs to the acyl-CoA dehydrogenase family.</text>
</comment>
<evidence type="ECO:0000259" key="8">
    <source>
        <dbReference type="Pfam" id="PF18158"/>
    </source>
</evidence>
<dbReference type="Pfam" id="PF00441">
    <property type="entry name" value="Acyl-CoA_dh_1"/>
    <property type="match status" value="1"/>
</dbReference>
<dbReference type="PANTHER" id="PTHR42707">
    <property type="entry name" value="ACYL-COA DEHYDROGENASE"/>
    <property type="match status" value="1"/>
</dbReference>
<evidence type="ECO:0000259" key="6">
    <source>
        <dbReference type="Pfam" id="PF00441"/>
    </source>
</evidence>
<evidence type="ECO:0000256" key="5">
    <source>
        <dbReference type="RuleBase" id="RU362125"/>
    </source>
</evidence>
<dbReference type="Gene3D" id="6.10.250.600">
    <property type="match status" value="1"/>
</dbReference>